<dbReference type="EMBL" id="JXRP01000008">
    <property type="protein sequence ID" value="KIL50614.1"/>
    <property type="molecule type" value="Genomic_DNA"/>
</dbReference>
<evidence type="ECO:0000313" key="1">
    <source>
        <dbReference type="EMBL" id="KIL50614.1"/>
    </source>
</evidence>
<accession>A0A0C2S9I4</accession>
<reference evidence="1 2" key="1">
    <citation type="submission" date="2015-01" db="EMBL/GenBank/DDBJ databases">
        <title>Genome sequencing of Jeotgalibacillus soli.</title>
        <authorList>
            <person name="Goh K.M."/>
            <person name="Chan K.-G."/>
            <person name="Yaakop A.S."/>
            <person name="Ee R."/>
            <person name="Gan H.M."/>
            <person name="Chan C.S."/>
        </authorList>
    </citation>
    <scope>NUCLEOTIDE SEQUENCE [LARGE SCALE GENOMIC DNA]</scope>
    <source>
        <strain evidence="1 2">P9</strain>
    </source>
</reference>
<sequence length="38" mass="4191">MNISTGLKTDYGKGFSHPVVLVAVKFKSFIKVILPNKL</sequence>
<proteinExistence type="predicted"/>
<dbReference type="Proteomes" id="UP000031938">
    <property type="component" value="Unassembled WGS sequence"/>
</dbReference>
<dbReference type="PATRIC" id="fig|889306.3.peg.614"/>
<keyword evidence="2" id="KW-1185">Reference proteome</keyword>
<evidence type="ECO:0000313" key="2">
    <source>
        <dbReference type="Proteomes" id="UP000031938"/>
    </source>
</evidence>
<protein>
    <submittedName>
        <fullName evidence="1">Uncharacterized protein</fullName>
    </submittedName>
</protein>
<organism evidence="1 2">
    <name type="scientific">Jeotgalibacillus soli</name>
    <dbReference type="NCBI Taxonomy" id="889306"/>
    <lineage>
        <taxon>Bacteria</taxon>
        <taxon>Bacillati</taxon>
        <taxon>Bacillota</taxon>
        <taxon>Bacilli</taxon>
        <taxon>Bacillales</taxon>
        <taxon>Caryophanaceae</taxon>
        <taxon>Jeotgalibacillus</taxon>
    </lineage>
</organism>
<dbReference type="AlphaFoldDB" id="A0A0C2S9I4"/>
<gene>
    <name evidence="1" type="ORF">KP78_06150</name>
</gene>
<name>A0A0C2S9I4_9BACL</name>
<comment type="caution">
    <text evidence="1">The sequence shown here is derived from an EMBL/GenBank/DDBJ whole genome shotgun (WGS) entry which is preliminary data.</text>
</comment>